<evidence type="ECO:0000313" key="4">
    <source>
        <dbReference type="Proteomes" id="UP000317494"/>
    </source>
</evidence>
<proteinExistence type="predicted"/>
<gene>
    <name evidence="3" type="ORF">SeMB42_g00265</name>
</gene>
<comment type="caution">
    <text evidence="3">The sequence shown here is derived from an EMBL/GenBank/DDBJ whole genome shotgun (WGS) entry which is preliminary data.</text>
</comment>
<reference evidence="3 4" key="1">
    <citation type="journal article" date="2019" name="Sci. Rep.">
        <title>Comparative genomics of chytrid fungi reveal insights into the obligate biotrophic and pathogenic lifestyle of Synchytrium endobioticum.</title>
        <authorList>
            <person name="van de Vossenberg B.T.L.H."/>
            <person name="Warris S."/>
            <person name="Nguyen H.D.T."/>
            <person name="van Gent-Pelzer M.P.E."/>
            <person name="Joly D.L."/>
            <person name="van de Geest H.C."/>
            <person name="Bonants P.J.M."/>
            <person name="Smith D.S."/>
            <person name="Levesque C.A."/>
            <person name="van der Lee T.A.J."/>
        </authorList>
    </citation>
    <scope>NUCLEOTIDE SEQUENCE [LARGE SCALE GENOMIC DNA]</scope>
    <source>
        <strain evidence="3 4">MB42</strain>
    </source>
</reference>
<dbReference type="EMBL" id="QEAN01000005">
    <property type="protein sequence ID" value="TPX54459.1"/>
    <property type="molecule type" value="Genomic_DNA"/>
</dbReference>
<accession>A0A507DRT7</accession>
<name>A0A507DRT7_9FUNG</name>
<dbReference type="AlphaFoldDB" id="A0A507DRT7"/>
<keyword evidence="4" id="KW-1185">Reference proteome</keyword>
<keyword evidence="1" id="KW-0175">Coiled coil</keyword>
<dbReference type="VEuPathDB" id="FungiDB:SeMB42_g00265"/>
<feature type="compositionally biased region" description="Polar residues" evidence="2">
    <location>
        <begin position="121"/>
        <end position="143"/>
    </location>
</feature>
<feature type="region of interest" description="Disordered" evidence="2">
    <location>
        <begin position="92"/>
        <end position="151"/>
    </location>
</feature>
<evidence type="ECO:0000256" key="2">
    <source>
        <dbReference type="SAM" id="MobiDB-lite"/>
    </source>
</evidence>
<organism evidence="3 4">
    <name type="scientific">Synchytrium endobioticum</name>
    <dbReference type="NCBI Taxonomy" id="286115"/>
    <lineage>
        <taxon>Eukaryota</taxon>
        <taxon>Fungi</taxon>
        <taxon>Fungi incertae sedis</taxon>
        <taxon>Chytridiomycota</taxon>
        <taxon>Chytridiomycota incertae sedis</taxon>
        <taxon>Chytridiomycetes</taxon>
        <taxon>Synchytriales</taxon>
        <taxon>Synchytriaceae</taxon>
        <taxon>Synchytrium</taxon>
    </lineage>
</organism>
<evidence type="ECO:0000256" key="1">
    <source>
        <dbReference type="SAM" id="Coils"/>
    </source>
</evidence>
<feature type="coiled-coil region" evidence="1">
    <location>
        <begin position="7"/>
        <end position="34"/>
    </location>
</feature>
<sequence length="151" mass="16432">MSSPRASDDLEMQVNQLLQELKDLRESAAAISRRATCIRGAAVSNQEDVAGDLMIDPVLALSKVDGKELVSIQAQIQSVEEKIQKLNEQVDERLNTISDGSSTPGTPAYSPSRTAHIPVGNQPQERTYSRSSPRRASTSNPAKDSSDKRLQ</sequence>
<protein>
    <submittedName>
        <fullName evidence="3">Uncharacterized protein</fullName>
    </submittedName>
</protein>
<feature type="compositionally biased region" description="Polar residues" evidence="2">
    <location>
        <begin position="95"/>
        <end position="113"/>
    </location>
</feature>
<evidence type="ECO:0000313" key="3">
    <source>
        <dbReference type="EMBL" id="TPX54459.1"/>
    </source>
</evidence>
<dbReference type="Proteomes" id="UP000317494">
    <property type="component" value="Unassembled WGS sequence"/>
</dbReference>